<evidence type="ECO:0000313" key="2">
    <source>
        <dbReference type="EnsemblMetazoa" id="XP_030837454"/>
    </source>
</evidence>
<dbReference type="Proteomes" id="UP000007110">
    <property type="component" value="Unassembled WGS sequence"/>
</dbReference>
<feature type="compositionally biased region" description="Polar residues" evidence="1">
    <location>
        <begin position="1"/>
        <end position="22"/>
    </location>
</feature>
<keyword evidence="3" id="KW-1185">Reference proteome</keyword>
<organism evidence="2 3">
    <name type="scientific">Strongylocentrotus purpuratus</name>
    <name type="common">Purple sea urchin</name>
    <dbReference type="NCBI Taxonomy" id="7668"/>
    <lineage>
        <taxon>Eukaryota</taxon>
        <taxon>Metazoa</taxon>
        <taxon>Echinodermata</taxon>
        <taxon>Eleutherozoa</taxon>
        <taxon>Echinozoa</taxon>
        <taxon>Echinoidea</taxon>
        <taxon>Euechinoidea</taxon>
        <taxon>Echinacea</taxon>
        <taxon>Camarodonta</taxon>
        <taxon>Echinidea</taxon>
        <taxon>Strongylocentrotidae</taxon>
        <taxon>Strongylocentrotus</taxon>
    </lineage>
</organism>
<accession>A0A7M7NJ89</accession>
<feature type="region of interest" description="Disordered" evidence="1">
    <location>
        <begin position="93"/>
        <end position="134"/>
    </location>
</feature>
<dbReference type="OMA" id="VEEQRNM"/>
<dbReference type="RefSeq" id="XP_030837455.1">
    <property type="nucleotide sequence ID" value="XM_030981595.1"/>
</dbReference>
<dbReference type="RefSeq" id="XP_030837454.1">
    <property type="nucleotide sequence ID" value="XM_030981594.1"/>
</dbReference>
<protein>
    <submittedName>
        <fullName evidence="2">Uncharacterized protein</fullName>
    </submittedName>
</protein>
<proteinExistence type="predicted"/>
<dbReference type="PANTHER" id="PTHR13400">
    <property type="entry name" value="CHEMOKINE C-C MOTIF RECEPTOR 1"/>
    <property type="match status" value="1"/>
</dbReference>
<dbReference type="KEGG" id="spu:753877"/>
<reference evidence="2" key="2">
    <citation type="submission" date="2021-01" db="UniProtKB">
        <authorList>
            <consortium name="EnsemblMetazoa"/>
        </authorList>
    </citation>
    <scope>IDENTIFICATION</scope>
</reference>
<dbReference type="FunCoup" id="A0A7M7NJ89">
    <property type="interactions" value="684"/>
</dbReference>
<evidence type="ECO:0000313" key="3">
    <source>
        <dbReference type="Proteomes" id="UP000007110"/>
    </source>
</evidence>
<feature type="region of interest" description="Disordered" evidence="1">
    <location>
        <begin position="1"/>
        <end position="23"/>
    </location>
</feature>
<dbReference type="InterPro" id="IPR025271">
    <property type="entry name" value="CCDC28"/>
</dbReference>
<dbReference type="Pfam" id="PF13270">
    <property type="entry name" value="CCDC28"/>
    <property type="match status" value="1"/>
</dbReference>
<reference evidence="3" key="1">
    <citation type="submission" date="2015-02" db="EMBL/GenBank/DDBJ databases">
        <title>Genome sequencing for Strongylocentrotus purpuratus.</title>
        <authorList>
            <person name="Murali S."/>
            <person name="Liu Y."/>
            <person name="Vee V."/>
            <person name="English A."/>
            <person name="Wang M."/>
            <person name="Skinner E."/>
            <person name="Han Y."/>
            <person name="Muzny D.M."/>
            <person name="Worley K.C."/>
            <person name="Gibbs R.A."/>
        </authorList>
    </citation>
    <scope>NUCLEOTIDE SEQUENCE</scope>
</reference>
<dbReference type="InParanoid" id="A0A7M7NJ89"/>
<name>A0A7M7NJ89_STRPU</name>
<dbReference type="EnsemblMetazoa" id="XM_030981594">
    <property type="protein sequence ID" value="XP_030837454"/>
    <property type="gene ID" value="LOC753877"/>
</dbReference>
<evidence type="ECO:0000256" key="1">
    <source>
        <dbReference type="SAM" id="MobiDB-lite"/>
    </source>
</evidence>
<dbReference type="GeneID" id="753877"/>
<dbReference type="EnsemblMetazoa" id="XM_030981595">
    <property type="protein sequence ID" value="XP_030837455"/>
    <property type="gene ID" value="LOC753877"/>
</dbReference>
<dbReference type="OrthoDB" id="9977011at2759"/>
<dbReference type="AlphaFoldDB" id="A0A7M7NJ89"/>
<dbReference type="PANTHER" id="PTHR13400:SF4">
    <property type="entry name" value="COILED-COIL DOMAIN-CONTAINING PROTEIN 28A-LIKE PROTEIN"/>
    <property type="match status" value="1"/>
</dbReference>
<sequence>MASNRISQIHGSPKTLHQTGSEVTKIHRPASLVAPHLVSSSLTSQAGVKSRHIRGHSLGQIASPVGYPAGMGRDFRGAGSHSGVAWMGPQYARSSHSLGHQPSKHSKQTTGNAPSRTSKNKTQEKSKHKTVVDSAMETGCKEHSFITNASDIRHMQNGLLNLLEEFNSGKLQAFDENCSYEKMSNVRDLQEKLARLHFEMDDQLQAQGVGSKEAITLANQNMDHLLSNLDQLSIAVRSLHPAGDNSVFPPEPRM</sequence>
<feature type="compositionally biased region" description="Polar residues" evidence="1">
    <location>
        <begin position="108"/>
        <end position="117"/>
    </location>
</feature>